<dbReference type="RefSeq" id="WP_215533385.1">
    <property type="nucleotide sequence ID" value="NZ_AP023321.1"/>
</dbReference>
<dbReference type="Gene3D" id="2.40.50.140">
    <property type="entry name" value="Nucleic acid-binding proteins"/>
    <property type="match status" value="1"/>
</dbReference>
<evidence type="ECO:0000256" key="7">
    <source>
        <dbReference type="HAMAP-Rule" id="MF_00201"/>
    </source>
</evidence>
<dbReference type="PANTHER" id="PTHR33991">
    <property type="entry name" value="DNA REPAIR PROTEIN RECO"/>
    <property type="match status" value="1"/>
</dbReference>
<gene>
    <name evidence="7 9" type="primary">recO</name>
    <name evidence="9" type="ORF">C12CBH8_02170</name>
</gene>
<evidence type="ECO:0000256" key="2">
    <source>
        <dbReference type="ARBA" id="ARBA00021310"/>
    </source>
</evidence>
<dbReference type="KEGG" id="sman:C12CBH8_02170"/>
<sequence length="251" mass="28106">MLLSTNGLIIRQQSIGEADRVVSVLTRDRGVIRAFANGARRVKNKNMAATSLFSYSRLTLFHGRDKYTINDAESIQVFFDLRRDVERLSLSQYFCELCLCLAPQEEEAEAFLRLTLNCLHLLCVGKHPLSQIKAVYELRMLGMAGYMPDLVACSGCGAYESDVMFLSLLDGTLHCGRCQEQAPVSPALMLVKSVLAAMRHILYADLGKVFSFTLPDEAMKSLGSTVERFLLSQLDRSFQTLDFYHTVSLDP</sequence>
<dbReference type="Pfam" id="PF11967">
    <property type="entry name" value="RecO_N"/>
    <property type="match status" value="1"/>
</dbReference>
<comment type="similarity">
    <text evidence="1 7">Belongs to the RecO family.</text>
</comment>
<proteinExistence type="inferred from homology"/>
<dbReference type="GO" id="GO:0006310">
    <property type="term" value="P:DNA recombination"/>
    <property type="evidence" value="ECO:0007669"/>
    <property type="project" value="UniProtKB-UniRule"/>
</dbReference>
<dbReference type="NCBIfam" id="TIGR00613">
    <property type="entry name" value="reco"/>
    <property type="match status" value="1"/>
</dbReference>
<dbReference type="HAMAP" id="MF_00201">
    <property type="entry name" value="RecO"/>
    <property type="match status" value="1"/>
</dbReference>
<dbReference type="InterPro" id="IPR012340">
    <property type="entry name" value="NA-bd_OB-fold"/>
</dbReference>
<organism evidence="9 10">
    <name type="scientific">Solibaculum mannosilyticum</name>
    <dbReference type="NCBI Taxonomy" id="2780922"/>
    <lineage>
        <taxon>Bacteria</taxon>
        <taxon>Bacillati</taxon>
        <taxon>Bacillota</taxon>
        <taxon>Clostridia</taxon>
        <taxon>Eubacteriales</taxon>
        <taxon>Oscillospiraceae</taxon>
        <taxon>Solibaculum</taxon>
    </lineage>
</organism>
<dbReference type="InterPro" id="IPR042242">
    <property type="entry name" value="RecO_C"/>
</dbReference>
<protein>
    <recommendedName>
        <fullName evidence="2 7">DNA repair protein RecO</fullName>
    </recommendedName>
    <alternativeName>
        <fullName evidence="6 7">Recombination protein O</fullName>
    </alternativeName>
</protein>
<dbReference type="EMBL" id="AP023321">
    <property type="protein sequence ID" value="BCI59578.1"/>
    <property type="molecule type" value="Genomic_DNA"/>
</dbReference>
<feature type="domain" description="DNA replication/recombination mediator RecO N-terminal" evidence="8">
    <location>
        <begin position="1"/>
        <end position="78"/>
    </location>
</feature>
<evidence type="ECO:0000256" key="6">
    <source>
        <dbReference type="ARBA" id="ARBA00033409"/>
    </source>
</evidence>
<evidence type="ECO:0000256" key="1">
    <source>
        <dbReference type="ARBA" id="ARBA00007452"/>
    </source>
</evidence>
<dbReference type="Proteomes" id="UP000593890">
    <property type="component" value="Chromosome"/>
</dbReference>
<evidence type="ECO:0000256" key="3">
    <source>
        <dbReference type="ARBA" id="ARBA00022763"/>
    </source>
</evidence>
<reference evidence="10" key="1">
    <citation type="submission" date="2020-07" db="EMBL/GenBank/DDBJ databases">
        <title>Complete genome sequencing of Clostridia bacterium strain 12CBH8.</title>
        <authorList>
            <person name="Sakamoto M."/>
            <person name="Murakami T."/>
            <person name="Mori H."/>
        </authorList>
    </citation>
    <scope>NUCLEOTIDE SEQUENCE [LARGE SCALE GENOMIC DNA]</scope>
    <source>
        <strain evidence="10">12CBH8</strain>
    </source>
</reference>
<evidence type="ECO:0000313" key="9">
    <source>
        <dbReference type="EMBL" id="BCI59578.1"/>
    </source>
</evidence>
<evidence type="ECO:0000256" key="5">
    <source>
        <dbReference type="ARBA" id="ARBA00023204"/>
    </source>
</evidence>
<dbReference type="Pfam" id="PF02565">
    <property type="entry name" value="RecO_C"/>
    <property type="match status" value="1"/>
</dbReference>
<comment type="function">
    <text evidence="7">Involved in DNA repair and RecF pathway recombination.</text>
</comment>
<evidence type="ECO:0000313" key="10">
    <source>
        <dbReference type="Proteomes" id="UP000593890"/>
    </source>
</evidence>
<dbReference type="GO" id="GO:0006302">
    <property type="term" value="P:double-strand break repair"/>
    <property type="evidence" value="ECO:0007669"/>
    <property type="project" value="TreeGrafter"/>
</dbReference>
<keyword evidence="4 7" id="KW-0233">DNA recombination</keyword>
<evidence type="ECO:0000256" key="4">
    <source>
        <dbReference type="ARBA" id="ARBA00023172"/>
    </source>
</evidence>
<keyword evidence="10" id="KW-1185">Reference proteome</keyword>
<dbReference type="InterPro" id="IPR003717">
    <property type="entry name" value="RecO"/>
</dbReference>
<dbReference type="SUPFAM" id="SSF57863">
    <property type="entry name" value="ArfGap/RecO-like zinc finger"/>
    <property type="match status" value="1"/>
</dbReference>
<accession>A0A7I8CYM6</accession>
<dbReference type="AlphaFoldDB" id="A0A7I8CYM6"/>
<keyword evidence="3 7" id="KW-0227">DNA damage</keyword>
<dbReference type="Gene3D" id="1.20.1440.120">
    <property type="entry name" value="Recombination protein O, C-terminal domain"/>
    <property type="match status" value="1"/>
</dbReference>
<dbReference type="InterPro" id="IPR022572">
    <property type="entry name" value="DNA_rep/recomb_RecO_N"/>
</dbReference>
<name>A0A7I8CYM6_9FIRM</name>
<keyword evidence="5 7" id="KW-0234">DNA repair</keyword>
<dbReference type="InterPro" id="IPR037278">
    <property type="entry name" value="ARFGAP/RecO"/>
</dbReference>
<dbReference type="PANTHER" id="PTHR33991:SF1">
    <property type="entry name" value="DNA REPAIR PROTEIN RECO"/>
    <property type="match status" value="1"/>
</dbReference>
<evidence type="ECO:0000259" key="8">
    <source>
        <dbReference type="Pfam" id="PF11967"/>
    </source>
</evidence>
<dbReference type="GO" id="GO:0043590">
    <property type="term" value="C:bacterial nucleoid"/>
    <property type="evidence" value="ECO:0007669"/>
    <property type="project" value="TreeGrafter"/>
</dbReference>
<dbReference type="SUPFAM" id="SSF50249">
    <property type="entry name" value="Nucleic acid-binding proteins"/>
    <property type="match status" value="1"/>
</dbReference>
<dbReference type="Gene3D" id="6.20.220.20">
    <property type="entry name" value="Recombination protein O, zinc-binding domain"/>
    <property type="match status" value="1"/>
</dbReference>